<evidence type="ECO:0000256" key="1">
    <source>
        <dbReference type="SAM" id="MobiDB-lite"/>
    </source>
</evidence>
<feature type="region of interest" description="Disordered" evidence="1">
    <location>
        <begin position="155"/>
        <end position="175"/>
    </location>
</feature>
<feature type="non-terminal residue" evidence="3">
    <location>
        <position position="1"/>
    </location>
</feature>
<accession>A0AAV5UYR9</accession>
<dbReference type="AlphaFoldDB" id="A0AAV5UYR9"/>
<comment type="caution">
    <text evidence="3">The sequence shown here is derived from an EMBL/GenBank/DDBJ whole genome shotgun (WGS) entry which is preliminary data.</text>
</comment>
<evidence type="ECO:0000313" key="3">
    <source>
        <dbReference type="EMBL" id="GMT12425.1"/>
    </source>
</evidence>
<keyword evidence="4" id="KW-1185">Reference proteome</keyword>
<feature type="signal peptide" evidence="2">
    <location>
        <begin position="1"/>
        <end position="25"/>
    </location>
</feature>
<reference evidence="3" key="1">
    <citation type="submission" date="2023-10" db="EMBL/GenBank/DDBJ databases">
        <title>Genome assembly of Pristionchus species.</title>
        <authorList>
            <person name="Yoshida K."/>
            <person name="Sommer R.J."/>
        </authorList>
    </citation>
    <scope>NUCLEOTIDE SEQUENCE</scope>
    <source>
        <strain evidence="3">RS5133</strain>
    </source>
</reference>
<dbReference type="EMBL" id="BTSY01000001">
    <property type="protein sequence ID" value="GMT12425.1"/>
    <property type="molecule type" value="Genomic_DNA"/>
</dbReference>
<dbReference type="Proteomes" id="UP001432322">
    <property type="component" value="Unassembled WGS sequence"/>
</dbReference>
<name>A0AAV5UYR9_9BILA</name>
<feature type="chain" id="PRO_5043753123" evidence="2">
    <location>
        <begin position="26"/>
        <end position="203"/>
    </location>
</feature>
<keyword evidence="2" id="KW-0732">Signal</keyword>
<gene>
    <name evidence="3" type="ORF">PFISCL1PPCAC_3722</name>
</gene>
<sequence length="203" mass="22070">FRVLSHAAMIVSLVLLLLTPSLVDASCIFCVSPTVAWIGRGLHSVNPSRTVEGNAMCVRNITRIKDPARCSGACFTLNLTKEGSTEPNGVMRDCLDSNPKVKLQLEERRDPETDSFDGVCFSETVRFKGMEYNATYCACEGHLCNNDGTPLAARGRDEGEHASLLPRRGSRPRFSPNSAECTLGVQSLSTLAFVALMAAARRM</sequence>
<evidence type="ECO:0000256" key="2">
    <source>
        <dbReference type="SAM" id="SignalP"/>
    </source>
</evidence>
<proteinExistence type="predicted"/>
<organism evidence="3 4">
    <name type="scientific">Pristionchus fissidentatus</name>
    <dbReference type="NCBI Taxonomy" id="1538716"/>
    <lineage>
        <taxon>Eukaryota</taxon>
        <taxon>Metazoa</taxon>
        <taxon>Ecdysozoa</taxon>
        <taxon>Nematoda</taxon>
        <taxon>Chromadorea</taxon>
        <taxon>Rhabditida</taxon>
        <taxon>Rhabditina</taxon>
        <taxon>Diplogasteromorpha</taxon>
        <taxon>Diplogasteroidea</taxon>
        <taxon>Neodiplogasteridae</taxon>
        <taxon>Pristionchus</taxon>
    </lineage>
</organism>
<evidence type="ECO:0000313" key="4">
    <source>
        <dbReference type="Proteomes" id="UP001432322"/>
    </source>
</evidence>
<protein>
    <submittedName>
        <fullName evidence="3">Uncharacterized protein</fullName>
    </submittedName>
</protein>